<name>A0A7S4BYG7_CHRCT</name>
<dbReference type="EMBL" id="HBIZ01052889">
    <property type="protein sequence ID" value="CAE0781163.1"/>
    <property type="molecule type" value="Transcribed_RNA"/>
</dbReference>
<sequence length="129" mass="13927">MLVDEIGMILTQSVCWMTESSAGARWQNVATSLAGIGRGNPAPTRNNRVECSAARFACLFSEVSAKRLAGSAPRQRATAHLLLMPMRAMPSFAAWLPACTLCIGHSALLQTRHNGLFSCHISRQNALLC</sequence>
<dbReference type="AlphaFoldDB" id="A0A7S4BYG7"/>
<organism evidence="1">
    <name type="scientific">Chrysotila carterae</name>
    <name type="common">Marine alga</name>
    <name type="synonym">Syracosphaera carterae</name>
    <dbReference type="NCBI Taxonomy" id="13221"/>
    <lineage>
        <taxon>Eukaryota</taxon>
        <taxon>Haptista</taxon>
        <taxon>Haptophyta</taxon>
        <taxon>Prymnesiophyceae</taxon>
        <taxon>Isochrysidales</taxon>
        <taxon>Isochrysidaceae</taxon>
        <taxon>Chrysotila</taxon>
    </lineage>
</organism>
<protein>
    <submittedName>
        <fullName evidence="1">Uncharacterized protein</fullName>
    </submittedName>
</protein>
<accession>A0A7S4BYG7</accession>
<reference evidence="1" key="1">
    <citation type="submission" date="2021-01" db="EMBL/GenBank/DDBJ databases">
        <authorList>
            <person name="Corre E."/>
            <person name="Pelletier E."/>
            <person name="Niang G."/>
            <person name="Scheremetjew M."/>
            <person name="Finn R."/>
            <person name="Kale V."/>
            <person name="Holt S."/>
            <person name="Cochrane G."/>
            <person name="Meng A."/>
            <person name="Brown T."/>
            <person name="Cohen L."/>
        </authorList>
    </citation>
    <scope>NUCLEOTIDE SEQUENCE</scope>
    <source>
        <strain evidence="1">CCMP645</strain>
    </source>
</reference>
<evidence type="ECO:0000313" key="1">
    <source>
        <dbReference type="EMBL" id="CAE0781163.1"/>
    </source>
</evidence>
<proteinExistence type="predicted"/>
<gene>
    <name evidence="1" type="ORF">PCAR00345_LOCUS33827</name>
</gene>